<comment type="caution">
    <text evidence="1">The sequence shown here is derived from an EMBL/GenBank/DDBJ whole genome shotgun (WGS) entry which is preliminary data.</text>
</comment>
<evidence type="ECO:0000313" key="1">
    <source>
        <dbReference type="EMBL" id="KAI3402870.1"/>
    </source>
</evidence>
<reference evidence="1" key="1">
    <citation type="journal article" date="2022" name="DNA Res.">
        <title>Genome analysis of five recently described species of the CUG-Ser clade uncovers Candida theae as a new hybrid lineage with pathogenic potential in the Candida parapsilosis species complex.</title>
        <authorList>
            <person name="Mixao V."/>
            <person name="Del Olmo V."/>
            <person name="Hegedusova E."/>
            <person name="Saus E."/>
            <person name="Pryszcz L."/>
            <person name="Cillingova A."/>
            <person name="Nosek J."/>
            <person name="Gabaldon T."/>
        </authorList>
    </citation>
    <scope>NUCLEOTIDE SEQUENCE</scope>
    <source>
        <strain evidence="1">CBS 10844</strain>
    </source>
</reference>
<dbReference type="GeneID" id="73381946"/>
<keyword evidence="2" id="KW-1185">Reference proteome</keyword>
<dbReference type="Proteomes" id="UP001202479">
    <property type="component" value="Unassembled WGS sequence"/>
</dbReference>
<accession>A0AAI9STQ5</accession>
<dbReference type="AlphaFoldDB" id="A0AAI9STQ5"/>
<gene>
    <name evidence="1" type="ORF">KGF56_004331</name>
</gene>
<name>A0AAI9STQ5_9ASCO</name>
<evidence type="ECO:0000313" key="2">
    <source>
        <dbReference type="Proteomes" id="UP001202479"/>
    </source>
</evidence>
<sequence>MEVQADKEITQGRDEVYLSRLRKDIKRVEEHLKQADAAIGSFDETLHESSPIEKQIIALYRTYKCIPYKPDKNDSISTSTTTVVLEKMIQEKKGQLAKAKNDKTLEKKDEFDFAAMVNELQTIRDEKLEAKEVLSKILSREFESLLNEKLQESNNIQVQLKGFLRKVLIKYLALSDLARGQVSDRDKMKSDLLQLSKFFNILTHEEWIEVPSGFKGVVEILEDSNLFEFRDSFIRLKKG</sequence>
<organism evidence="1 2">
    <name type="scientific">Candida oxycetoniae</name>
    <dbReference type="NCBI Taxonomy" id="497107"/>
    <lineage>
        <taxon>Eukaryota</taxon>
        <taxon>Fungi</taxon>
        <taxon>Dikarya</taxon>
        <taxon>Ascomycota</taxon>
        <taxon>Saccharomycotina</taxon>
        <taxon>Pichiomycetes</taxon>
        <taxon>Debaryomycetaceae</taxon>
        <taxon>Candida/Lodderomyces clade</taxon>
        <taxon>Candida</taxon>
    </lineage>
</organism>
<dbReference type="RefSeq" id="XP_049178617.1">
    <property type="nucleotide sequence ID" value="XM_049325759.1"/>
</dbReference>
<dbReference type="EMBL" id="JAHUZD010000140">
    <property type="protein sequence ID" value="KAI3402870.1"/>
    <property type="molecule type" value="Genomic_DNA"/>
</dbReference>
<protein>
    <submittedName>
        <fullName evidence="1">Uncharacterized protein</fullName>
    </submittedName>
</protein>
<proteinExistence type="predicted"/>